<dbReference type="RefSeq" id="WP_075527298.1">
    <property type="nucleotide sequence ID" value="NZ_CP017560.1"/>
</dbReference>
<dbReference type="KEGG" id="surl:BI350_06185"/>
<dbReference type="PRINTS" id="PR00455">
    <property type="entry name" value="HTHTETR"/>
</dbReference>
<dbReference type="Proteomes" id="UP000185746">
    <property type="component" value="Chromosome"/>
</dbReference>
<keyword evidence="1 2" id="KW-0238">DNA-binding</keyword>
<evidence type="ECO:0000259" key="3">
    <source>
        <dbReference type="PROSITE" id="PS50977"/>
    </source>
</evidence>
<dbReference type="Gene3D" id="1.10.357.10">
    <property type="entry name" value="Tetracycline Repressor, domain 2"/>
    <property type="match status" value="1"/>
</dbReference>
<dbReference type="InterPro" id="IPR050624">
    <property type="entry name" value="HTH-type_Tx_Regulator"/>
</dbReference>
<feature type="domain" description="HTH tetR-type" evidence="3">
    <location>
        <begin position="2"/>
        <end position="62"/>
    </location>
</feature>
<dbReference type="InterPro" id="IPR001647">
    <property type="entry name" value="HTH_TetR"/>
</dbReference>
<sequence length="280" mass="32814">MTDRKILIIEKAAELFAEKGFDATSVQDITDACGISKGSFYLSFKSKDNLLFSIFEYFTNKLIRRMAQLNDINVDARERLKLFFKVQFEEIARYSDFILMQMREQTNPINEEMLQLMNNMRRRTYELQEDVLIDVYGEKVERHLPDLHVLLHGILTGYIEIIIFNKEKLNYEALAKFLVARTDSIVDGLTEPFLHQKQLIGYEIDMNELLFSTSQIIEDIRALKSEHIEENLQISLDVIEEELLSESIRKPVILGMISNLKDDIRTEQVVRKLQLNLKQK</sequence>
<evidence type="ECO:0000313" key="5">
    <source>
        <dbReference type="Proteomes" id="UP000185746"/>
    </source>
</evidence>
<reference evidence="4 5" key="1">
    <citation type="submission" date="2016-09" db="EMBL/GenBank/DDBJ databases">
        <title>Complete genome sequence of the Lysinibacillus sphaericus LMG 22257, a specie of Bacillus with ureolytic activity that can effectively biodeposit calcium carbonate.</title>
        <authorList>
            <person name="Yan W."/>
        </authorList>
    </citation>
    <scope>NUCLEOTIDE SEQUENCE [LARGE SCALE GENOMIC DNA]</scope>
    <source>
        <strain evidence="4 5">LMG 22257</strain>
    </source>
</reference>
<evidence type="ECO:0000313" key="4">
    <source>
        <dbReference type="EMBL" id="AOV07167.1"/>
    </source>
</evidence>
<dbReference type="GO" id="GO:0003677">
    <property type="term" value="F:DNA binding"/>
    <property type="evidence" value="ECO:0007669"/>
    <property type="project" value="UniProtKB-UniRule"/>
</dbReference>
<dbReference type="PANTHER" id="PTHR43479:SF22">
    <property type="entry name" value="TRANSCRIPTIONAL REGULATOR, TETR FAMILY"/>
    <property type="match status" value="1"/>
</dbReference>
<dbReference type="SUPFAM" id="SSF46689">
    <property type="entry name" value="Homeodomain-like"/>
    <property type="match status" value="1"/>
</dbReference>
<proteinExistence type="predicted"/>
<organism evidence="4 5">
    <name type="scientific">Sporosarcina ureilytica</name>
    <dbReference type="NCBI Taxonomy" id="298596"/>
    <lineage>
        <taxon>Bacteria</taxon>
        <taxon>Bacillati</taxon>
        <taxon>Bacillota</taxon>
        <taxon>Bacilli</taxon>
        <taxon>Bacillales</taxon>
        <taxon>Caryophanaceae</taxon>
        <taxon>Sporosarcina</taxon>
    </lineage>
</organism>
<dbReference type="AlphaFoldDB" id="A0A1D8JEN0"/>
<evidence type="ECO:0000256" key="2">
    <source>
        <dbReference type="PROSITE-ProRule" id="PRU00335"/>
    </source>
</evidence>
<accession>A0A1D8JEN0</accession>
<name>A0A1D8JEN0_9BACL</name>
<dbReference type="Pfam" id="PF00440">
    <property type="entry name" value="TetR_N"/>
    <property type="match status" value="1"/>
</dbReference>
<dbReference type="PANTHER" id="PTHR43479">
    <property type="entry name" value="ACREF/ENVCD OPERON REPRESSOR-RELATED"/>
    <property type="match status" value="1"/>
</dbReference>
<dbReference type="InterPro" id="IPR009057">
    <property type="entry name" value="Homeodomain-like_sf"/>
</dbReference>
<dbReference type="PROSITE" id="PS50977">
    <property type="entry name" value="HTH_TETR_2"/>
    <property type="match status" value="1"/>
</dbReference>
<protein>
    <recommendedName>
        <fullName evidence="3">HTH tetR-type domain-containing protein</fullName>
    </recommendedName>
</protein>
<feature type="DNA-binding region" description="H-T-H motif" evidence="2">
    <location>
        <begin position="25"/>
        <end position="44"/>
    </location>
</feature>
<dbReference type="EMBL" id="CP017560">
    <property type="protein sequence ID" value="AOV07167.1"/>
    <property type="molecule type" value="Genomic_DNA"/>
</dbReference>
<gene>
    <name evidence="4" type="ORF">BI350_06185</name>
</gene>
<keyword evidence="5" id="KW-1185">Reference proteome</keyword>
<dbReference type="Gene3D" id="1.10.10.60">
    <property type="entry name" value="Homeodomain-like"/>
    <property type="match status" value="1"/>
</dbReference>
<evidence type="ECO:0000256" key="1">
    <source>
        <dbReference type="ARBA" id="ARBA00023125"/>
    </source>
</evidence>